<feature type="region of interest" description="Disordered" evidence="1">
    <location>
        <begin position="51"/>
        <end position="104"/>
    </location>
</feature>
<reference evidence="2 3" key="1">
    <citation type="submission" date="2020-01" db="EMBL/GenBank/DDBJ databases">
        <authorList>
            <person name="Gupta K D."/>
        </authorList>
    </citation>
    <scope>NUCLEOTIDE SEQUENCE [LARGE SCALE GENOMIC DNA]</scope>
</reference>
<name>A0A8S0WLP3_CYCAE</name>
<evidence type="ECO:0000256" key="1">
    <source>
        <dbReference type="SAM" id="MobiDB-lite"/>
    </source>
</evidence>
<evidence type="ECO:0000313" key="2">
    <source>
        <dbReference type="EMBL" id="CAA7260462.1"/>
    </source>
</evidence>
<dbReference type="EMBL" id="CACVBS010000029">
    <property type="protein sequence ID" value="CAA7260462.1"/>
    <property type="molecule type" value="Genomic_DNA"/>
</dbReference>
<proteinExistence type="predicted"/>
<gene>
    <name evidence="2" type="ORF">AAE3_LOCUS2640</name>
</gene>
<feature type="compositionally biased region" description="Basic and acidic residues" evidence="1">
    <location>
        <begin position="85"/>
        <end position="104"/>
    </location>
</feature>
<evidence type="ECO:0000313" key="3">
    <source>
        <dbReference type="Proteomes" id="UP000467700"/>
    </source>
</evidence>
<sequence length="104" mass="11910">MPSVYMTENVKYDFSWEDLDRPSDTLKMLLGSRLPYYQYLRREQRPIAGNKRVAKYLEKQEAEHEQEQEGGQAKGQESSEGLVSDVKEGTEDKDMGGSDAAMKE</sequence>
<feature type="compositionally biased region" description="Low complexity" evidence="1">
    <location>
        <begin position="69"/>
        <end position="81"/>
    </location>
</feature>
<organism evidence="2 3">
    <name type="scientific">Cyclocybe aegerita</name>
    <name type="common">Black poplar mushroom</name>
    <name type="synonym">Agrocybe aegerita</name>
    <dbReference type="NCBI Taxonomy" id="1973307"/>
    <lineage>
        <taxon>Eukaryota</taxon>
        <taxon>Fungi</taxon>
        <taxon>Dikarya</taxon>
        <taxon>Basidiomycota</taxon>
        <taxon>Agaricomycotina</taxon>
        <taxon>Agaricomycetes</taxon>
        <taxon>Agaricomycetidae</taxon>
        <taxon>Agaricales</taxon>
        <taxon>Agaricineae</taxon>
        <taxon>Bolbitiaceae</taxon>
        <taxon>Cyclocybe</taxon>
    </lineage>
</organism>
<dbReference type="OrthoDB" id="2604709at2759"/>
<dbReference type="Proteomes" id="UP000467700">
    <property type="component" value="Unassembled WGS sequence"/>
</dbReference>
<feature type="compositionally biased region" description="Basic and acidic residues" evidence="1">
    <location>
        <begin position="55"/>
        <end position="67"/>
    </location>
</feature>
<protein>
    <submittedName>
        <fullName evidence="2">Uncharacterized protein</fullName>
    </submittedName>
</protein>
<keyword evidence="3" id="KW-1185">Reference proteome</keyword>
<comment type="caution">
    <text evidence="2">The sequence shown here is derived from an EMBL/GenBank/DDBJ whole genome shotgun (WGS) entry which is preliminary data.</text>
</comment>
<dbReference type="AlphaFoldDB" id="A0A8S0WLP3"/>
<accession>A0A8S0WLP3</accession>